<evidence type="ECO:0000256" key="1">
    <source>
        <dbReference type="ARBA" id="ARBA00010617"/>
    </source>
</evidence>
<keyword evidence="5" id="KW-0560">Oxidoreductase</keyword>
<keyword evidence="6" id="KW-0812">Transmembrane</keyword>
<evidence type="ECO:0000313" key="8">
    <source>
        <dbReference type="Proteomes" id="UP000652761"/>
    </source>
</evidence>
<keyword evidence="6" id="KW-0472">Membrane</keyword>
<protein>
    <recommendedName>
        <fullName evidence="9">Cytochrome P450 71A1</fullName>
    </recommendedName>
</protein>
<feature type="transmembrane region" description="Helical" evidence="6">
    <location>
        <begin position="20"/>
        <end position="39"/>
    </location>
</feature>
<organism evidence="7 8">
    <name type="scientific">Colocasia esculenta</name>
    <name type="common">Wild taro</name>
    <name type="synonym">Arum esculentum</name>
    <dbReference type="NCBI Taxonomy" id="4460"/>
    <lineage>
        <taxon>Eukaryota</taxon>
        <taxon>Viridiplantae</taxon>
        <taxon>Streptophyta</taxon>
        <taxon>Embryophyta</taxon>
        <taxon>Tracheophyta</taxon>
        <taxon>Spermatophyta</taxon>
        <taxon>Magnoliopsida</taxon>
        <taxon>Liliopsida</taxon>
        <taxon>Araceae</taxon>
        <taxon>Aroideae</taxon>
        <taxon>Colocasieae</taxon>
        <taxon>Colocasia</taxon>
    </lineage>
</organism>
<evidence type="ECO:0000313" key="7">
    <source>
        <dbReference type="EMBL" id="MQL96408.1"/>
    </source>
</evidence>
<dbReference type="PRINTS" id="PR00385">
    <property type="entry name" value="P450"/>
</dbReference>
<dbReference type="GO" id="GO:0005506">
    <property type="term" value="F:iron ion binding"/>
    <property type="evidence" value="ECO:0007669"/>
    <property type="project" value="InterPro"/>
</dbReference>
<dbReference type="PANTHER" id="PTHR47955">
    <property type="entry name" value="CYTOCHROME P450 FAMILY 71 PROTEIN"/>
    <property type="match status" value="1"/>
</dbReference>
<keyword evidence="2 4" id="KW-0479">Metal-binding</keyword>
<comment type="cofactor">
    <cofactor evidence="4">
        <name>heme</name>
        <dbReference type="ChEBI" id="CHEBI:30413"/>
    </cofactor>
</comment>
<accession>A0A843VIY4</accession>
<dbReference type="PROSITE" id="PS00086">
    <property type="entry name" value="CYTOCHROME_P450"/>
    <property type="match status" value="1"/>
</dbReference>
<dbReference type="GO" id="GO:0020037">
    <property type="term" value="F:heme binding"/>
    <property type="evidence" value="ECO:0007669"/>
    <property type="project" value="InterPro"/>
</dbReference>
<sequence>MVPSTELWQWLPQDGSFLQPISLAFLLPLLILLVISSCHRRTTKQQKPRPPPSPRRFPLIGNLHQLSSLPHRPLRALSQKHGPVMLLHLGQVPTLVVSSTEAAREVMKTQDLAFATRPLSMAAHLLSYGSRNVAFAPYGEYWRQAKKAVVVHLLGPNKVKSFRRAREEEVALMVEKIAGEASSPPSATAGVDLSEAFHSFSNALVSRVIAGSRTAGDERNKMFRELIDEATATIGDLRLYDVFPSLAWLWSLLGMDSKLLRLFKKWGAFLDQVVDEHERHRAREGGEAPEEDFMDVLLSIQRDPAMDFSISRNDVKAISMDLVAAGTDTSYTVLEWAMAELVRNAGAMERAQREVMEVAGGKPIATEDDVARMSYLRAVTKEVLRLHPPAPLLLPRESMEDTRVQGYDVPRKAMVLVNVWAIARDPASWEAPEEFRPERFLDCQTDFRGNDFQFIPFGAGRRLCPGINFAVCGIELALANLLHRFDWALPGGASAKDLDMDEAPGITIRRKSRLRLVAIPRFASTDVGM</sequence>
<evidence type="ECO:0000256" key="3">
    <source>
        <dbReference type="ARBA" id="ARBA00023004"/>
    </source>
</evidence>
<evidence type="ECO:0000256" key="5">
    <source>
        <dbReference type="RuleBase" id="RU000461"/>
    </source>
</evidence>
<dbReference type="EMBL" id="NMUH01001915">
    <property type="protein sequence ID" value="MQL96408.1"/>
    <property type="molecule type" value="Genomic_DNA"/>
</dbReference>
<dbReference type="Gene3D" id="1.10.630.10">
    <property type="entry name" value="Cytochrome P450"/>
    <property type="match status" value="1"/>
</dbReference>
<comment type="similarity">
    <text evidence="1 5">Belongs to the cytochrome P450 family.</text>
</comment>
<keyword evidence="4 5" id="KW-0349">Heme</keyword>
<dbReference type="Pfam" id="PF00067">
    <property type="entry name" value="p450"/>
    <property type="match status" value="1"/>
</dbReference>
<reference evidence="7" key="1">
    <citation type="submission" date="2017-07" db="EMBL/GenBank/DDBJ databases">
        <title>Taro Niue Genome Assembly and Annotation.</title>
        <authorList>
            <person name="Atibalentja N."/>
            <person name="Keating K."/>
            <person name="Fields C.J."/>
        </authorList>
    </citation>
    <scope>NUCLEOTIDE SEQUENCE</scope>
    <source>
        <strain evidence="7">Niue_2</strain>
        <tissue evidence="7">Leaf</tissue>
    </source>
</reference>
<keyword evidence="3 4" id="KW-0408">Iron</keyword>
<comment type="caution">
    <text evidence="7">The sequence shown here is derived from an EMBL/GenBank/DDBJ whole genome shotgun (WGS) entry which is preliminary data.</text>
</comment>
<evidence type="ECO:0000256" key="4">
    <source>
        <dbReference type="PIRSR" id="PIRSR602401-1"/>
    </source>
</evidence>
<evidence type="ECO:0000256" key="2">
    <source>
        <dbReference type="ARBA" id="ARBA00022723"/>
    </source>
</evidence>
<dbReference type="SUPFAM" id="SSF48264">
    <property type="entry name" value="Cytochrome P450"/>
    <property type="match status" value="1"/>
</dbReference>
<dbReference type="Proteomes" id="UP000652761">
    <property type="component" value="Unassembled WGS sequence"/>
</dbReference>
<dbReference type="GO" id="GO:0004497">
    <property type="term" value="F:monooxygenase activity"/>
    <property type="evidence" value="ECO:0007669"/>
    <property type="project" value="UniProtKB-KW"/>
</dbReference>
<evidence type="ECO:0008006" key="9">
    <source>
        <dbReference type="Google" id="ProtNLM"/>
    </source>
</evidence>
<feature type="binding site" description="axial binding residue" evidence="4">
    <location>
        <position position="464"/>
    </location>
    <ligand>
        <name>heme</name>
        <dbReference type="ChEBI" id="CHEBI:30413"/>
    </ligand>
    <ligandPart>
        <name>Fe</name>
        <dbReference type="ChEBI" id="CHEBI:18248"/>
    </ligandPart>
</feature>
<dbReference type="GO" id="GO:0016705">
    <property type="term" value="F:oxidoreductase activity, acting on paired donors, with incorporation or reduction of molecular oxygen"/>
    <property type="evidence" value="ECO:0007669"/>
    <property type="project" value="InterPro"/>
</dbReference>
<dbReference type="PANTHER" id="PTHR47955:SF15">
    <property type="entry name" value="CYTOCHROME P450 71A2-LIKE"/>
    <property type="match status" value="1"/>
</dbReference>
<dbReference type="CDD" id="cd11072">
    <property type="entry name" value="CYP71-like"/>
    <property type="match status" value="1"/>
</dbReference>
<dbReference type="OrthoDB" id="1470350at2759"/>
<evidence type="ECO:0000256" key="6">
    <source>
        <dbReference type="SAM" id="Phobius"/>
    </source>
</evidence>
<dbReference type="AlphaFoldDB" id="A0A843VIY4"/>
<keyword evidence="8" id="KW-1185">Reference proteome</keyword>
<proteinExistence type="inferred from homology"/>
<keyword evidence="5" id="KW-0503">Monooxygenase</keyword>
<dbReference type="FunFam" id="1.10.630.10:FF:000011">
    <property type="entry name" value="Cytochrome P450 83B1"/>
    <property type="match status" value="1"/>
</dbReference>
<keyword evidence="6" id="KW-1133">Transmembrane helix</keyword>
<dbReference type="PRINTS" id="PR00463">
    <property type="entry name" value="EP450I"/>
</dbReference>
<dbReference type="InterPro" id="IPR017972">
    <property type="entry name" value="Cyt_P450_CS"/>
</dbReference>
<name>A0A843VIY4_COLES</name>
<dbReference type="InterPro" id="IPR036396">
    <property type="entry name" value="Cyt_P450_sf"/>
</dbReference>
<gene>
    <name evidence="7" type="ORF">Taro_029084</name>
</gene>
<dbReference type="InterPro" id="IPR001128">
    <property type="entry name" value="Cyt_P450"/>
</dbReference>
<dbReference type="InterPro" id="IPR002401">
    <property type="entry name" value="Cyt_P450_E_grp-I"/>
</dbReference>